<evidence type="ECO:0000313" key="3">
    <source>
        <dbReference type="Proteomes" id="UP001244341"/>
    </source>
</evidence>
<accession>A0ABY8UBM6</accession>
<evidence type="ECO:0000256" key="1">
    <source>
        <dbReference type="SAM" id="MobiDB-lite"/>
    </source>
</evidence>
<feature type="region of interest" description="Disordered" evidence="1">
    <location>
        <begin position="285"/>
        <end position="308"/>
    </location>
</feature>
<evidence type="ECO:0000313" key="2">
    <source>
        <dbReference type="EMBL" id="WIA18590.1"/>
    </source>
</evidence>
<keyword evidence="3" id="KW-1185">Reference proteome</keyword>
<gene>
    <name evidence="2" type="ORF">OEZ85_010031</name>
</gene>
<dbReference type="Proteomes" id="UP001244341">
    <property type="component" value="Chromosome 9b"/>
</dbReference>
<sequence>MHARQAKRNQSVEQPVLYGPGASPSDVRVTGVRDWRFNQRAEDIEWLLRLSAADGSASTVSWQILYNIASQQQWGELQRFLCPKLAQLRAFCQSQAIQKPGTESGLLFQPTPHAFKPWRRDFIVDWRHSRARDQLLFLVRRFDDAGLLLLCEEWCEVLPGNLPMWLMVKNYLLQYILLEATYLRSSCCITGVAAAGDQEAATCPPHPQLSTAQGPAAAAPAAAAPAASVHAAPAVASTAAVAAAGPAAAAAAAAVGGGGDDAIGVLADGGGLAAAARRFQAEHGLWGGPLQPEDSGRSSSGATSQSMH</sequence>
<proteinExistence type="predicted"/>
<feature type="compositionally biased region" description="Low complexity" evidence="1">
    <location>
        <begin position="297"/>
        <end position="308"/>
    </location>
</feature>
<evidence type="ECO:0008006" key="4">
    <source>
        <dbReference type="Google" id="ProtNLM"/>
    </source>
</evidence>
<organism evidence="2 3">
    <name type="scientific">Tetradesmus obliquus</name>
    <name type="common">Green alga</name>
    <name type="synonym">Acutodesmus obliquus</name>
    <dbReference type="NCBI Taxonomy" id="3088"/>
    <lineage>
        <taxon>Eukaryota</taxon>
        <taxon>Viridiplantae</taxon>
        <taxon>Chlorophyta</taxon>
        <taxon>core chlorophytes</taxon>
        <taxon>Chlorophyceae</taxon>
        <taxon>CS clade</taxon>
        <taxon>Sphaeropleales</taxon>
        <taxon>Scenedesmaceae</taxon>
        <taxon>Tetradesmus</taxon>
    </lineage>
</organism>
<protein>
    <recommendedName>
        <fullName evidence="4">Peptidoglycan binding-like domain-containing protein</fullName>
    </recommendedName>
</protein>
<reference evidence="2 3" key="1">
    <citation type="submission" date="2023-05" db="EMBL/GenBank/DDBJ databases">
        <title>A 100% complete, gapless, phased diploid assembly of the Scenedesmus obliquus UTEX 3031 genome.</title>
        <authorList>
            <person name="Biondi T.C."/>
            <person name="Hanschen E.R."/>
            <person name="Kwon T."/>
            <person name="Eng W."/>
            <person name="Kruse C.P.S."/>
            <person name="Koehler S.I."/>
            <person name="Kunde Y."/>
            <person name="Gleasner C.D."/>
            <person name="You Mak K.T."/>
            <person name="Polle J."/>
            <person name="Hovde B.T."/>
            <person name="Starkenburg S.R."/>
        </authorList>
    </citation>
    <scope>NUCLEOTIDE SEQUENCE [LARGE SCALE GENOMIC DNA]</scope>
    <source>
        <strain evidence="2 3">DOE0152z</strain>
    </source>
</reference>
<name>A0ABY8UBM6_TETOB</name>
<dbReference type="EMBL" id="CP126216">
    <property type="protein sequence ID" value="WIA18590.1"/>
    <property type="molecule type" value="Genomic_DNA"/>
</dbReference>
<feature type="region of interest" description="Disordered" evidence="1">
    <location>
        <begin position="1"/>
        <end position="20"/>
    </location>
</feature>